<sequence>MAVIRSTSMRSTMHTHNSIIQCLSWIRFAAVAGIWSGVLRLHVDRCQYLGGTSCLGSPLLLTLVFGLKTGQDCSFTQSGFKESHTVSGDGVTIPSDAVRTYKIWRQNVTASIKPWKIRRSDGVRILVTPSRSVSYIYKLVFKVLSVQLLGDELYC</sequence>
<gene>
    <name evidence="1" type="ORF">Tci_049430</name>
</gene>
<dbReference type="EMBL" id="BKCJ010007476">
    <property type="protein sequence ID" value="GEU77452.1"/>
    <property type="molecule type" value="Genomic_DNA"/>
</dbReference>
<dbReference type="AlphaFoldDB" id="A0A6L2MXE1"/>
<comment type="caution">
    <text evidence="1">The sequence shown here is derived from an EMBL/GenBank/DDBJ whole genome shotgun (WGS) entry which is preliminary data.</text>
</comment>
<proteinExistence type="predicted"/>
<evidence type="ECO:0000313" key="1">
    <source>
        <dbReference type="EMBL" id="GEU77452.1"/>
    </source>
</evidence>
<organism evidence="1">
    <name type="scientific">Tanacetum cinerariifolium</name>
    <name type="common">Dalmatian daisy</name>
    <name type="synonym">Chrysanthemum cinerariifolium</name>
    <dbReference type="NCBI Taxonomy" id="118510"/>
    <lineage>
        <taxon>Eukaryota</taxon>
        <taxon>Viridiplantae</taxon>
        <taxon>Streptophyta</taxon>
        <taxon>Embryophyta</taxon>
        <taxon>Tracheophyta</taxon>
        <taxon>Spermatophyta</taxon>
        <taxon>Magnoliopsida</taxon>
        <taxon>eudicotyledons</taxon>
        <taxon>Gunneridae</taxon>
        <taxon>Pentapetalae</taxon>
        <taxon>asterids</taxon>
        <taxon>campanulids</taxon>
        <taxon>Asterales</taxon>
        <taxon>Asteraceae</taxon>
        <taxon>Asteroideae</taxon>
        <taxon>Anthemideae</taxon>
        <taxon>Anthemidinae</taxon>
        <taxon>Tanacetum</taxon>
    </lineage>
</organism>
<protein>
    <submittedName>
        <fullName evidence="1">Uncharacterized protein</fullName>
    </submittedName>
</protein>
<name>A0A6L2MXE1_TANCI</name>
<reference evidence="1" key="1">
    <citation type="journal article" date="2019" name="Sci. Rep.">
        <title>Draft genome of Tanacetum cinerariifolium, the natural source of mosquito coil.</title>
        <authorList>
            <person name="Yamashiro T."/>
            <person name="Shiraishi A."/>
            <person name="Satake H."/>
            <person name="Nakayama K."/>
        </authorList>
    </citation>
    <scope>NUCLEOTIDE SEQUENCE</scope>
</reference>
<accession>A0A6L2MXE1</accession>